<name>A1AL14_PELPD</name>
<dbReference type="KEGG" id="ppd:Ppro_0400"/>
<gene>
    <name evidence="2" type="ordered locus">Ppro_0400</name>
</gene>
<dbReference type="InterPro" id="IPR021747">
    <property type="entry name" value="DUF3313"/>
</dbReference>
<protein>
    <recommendedName>
        <fullName evidence="4">Lipoprotein</fullName>
    </recommendedName>
</protein>
<dbReference type="AlphaFoldDB" id="A1AL14"/>
<proteinExistence type="predicted"/>
<keyword evidence="3" id="KW-1185">Reference proteome</keyword>
<reference evidence="2 3" key="1">
    <citation type="submission" date="2006-10" db="EMBL/GenBank/DDBJ databases">
        <title>Complete sequence of chromosome of Pelobacter propionicus DSM 2379.</title>
        <authorList>
            <consortium name="US DOE Joint Genome Institute"/>
            <person name="Copeland A."/>
            <person name="Lucas S."/>
            <person name="Lapidus A."/>
            <person name="Barry K."/>
            <person name="Detter J.C."/>
            <person name="Glavina del Rio T."/>
            <person name="Hammon N."/>
            <person name="Israni S."/>
            <person name="Dalin E."/>
            <person name="Tice H."/>
            <person name="Pitluck S."/>
            <person name="Saunders E."/>
            <person name="Brettin T."/>
            <person name="Bruce D."/>
            <person name="Han C."/>
            <person name="Tapia R."/>
            <person name="Schmutz J."/>
            <person name="Larimer F."/>
            <person name="Land M."/>
            <person name="Hauser L."/>
            <person name="Kyrpides N."/>
            <person name="Kim E."/>
            <person name="Lovley D."/>
            <person name="Richardson P."/>
        </authorList>
    </citation>
    <scope>NUCLEOTIDE SEQUENCE [LARGE SCALE GENOMIC DNA]</scope>
    <source>
        <strain evidence="3">DSM 2379 / NBRC 103807 / OttBd1</strain>
    </source>
</reference>
<sequence length="233" mass="25492">MKWMKTPVLVALFVAGALQMGGCAGSYQARSVDLKESPLVNPEILVEGSGNQALYRYVNPKAEVKSYNKVMIDPVIIYKDGELDKDQLENLQALANNAHVYLSKELEQDYTVVTSAEPGTMRIQWAIIDADSSKPARNTISTLSPIGIGLNIVKMSVTGKQMGVGEITLQMKITDASSGELLGAALDRRVGGKTITKLWSSWYNADEALKYWAKKIRFALCDNRGGTNCVMPD</sequence>
<dbReference type="OrthoDB" id="260045at2"/>
<accession>A1AL14</accession>
<feature type="chain" id="PRO_5002631964" description="Lipoprotein" evidence="1">
    <location>
        <begin position="21"/>
        <end position="233"/>
    </location>
</feature>
<dbReference type="eggNOG" id="ENOG5032EDN">
    <property type="taxonomic scope" value="Bacteria"/>
</dbReference>
<keyword evidence="1" id="KW-0732">Signal</keyword>
<dbReference type="RefSeq" id="WP_011734348.1">
    <property type="nucleotide sequence ID" value="NC_008609.1"/>
</dbReference>
<evidence type="ECO:0000313" key="3">
    <source>
        <dbReference type="Proteomes" id="UP000006732"/>
    </source>
</evidence>
<feature type="signal peptide" evidence="1">
    <location>
        <begin position="1"/>
        <end position="20"/>
    </location>
</feature>
<dbReference type="HOGENOM" id="CLU_088489_1_0_7"/>
<evidence type="ECO:0000256" key="1">
    <source>
        <dbReference type="SAM" id="SignalP"/>
    </source>
</evidence>
<dbReference type="Proteomes" id="UP000006732">
    <property type="component" value="Chromosome"/>
</dbReference>
<organism evidence="2 3">
    <name type="scientific">Pelobacter propionicus (strain DSM 2379 / NBRC 103807 / OttBd1)</name>
    <dbReference type="NCBI Taxonomy" id="338966"/>
    <lineage>
        <taxon>Bacteria</taxon>
        <taxon>Pseudomonadati</taxon>
        <taxon>Thermodesulfobacteriota</taxon>
        <taxon>Desulfuromonadia</taxon>
        <taxon>Desulfuromonadales</taxon>
        <taxon>Desulfuromonadaceae</taxon>
        <taxon>Pelobacter</taxon>
    </lineage>
</organism>
<evidence type="ECO:0000313" key="2">
    <source>
        <dbReference type="EMBL" id="ABK98034.1"/>
    </source>
</evidence>
<dbReference type="STRING" id="338966.Ppro_0400"/>
<evidence type="ECO:0008006" key="4">
    <source>
        <dbReference type="Google" id="ProtNLM"/>
    </source>
</evidence>
<dbReference type="EMBL" id="CP000482">
    <property type="protein sequence ID" value="ABK98034.1"/>
    <property type="molecule type" value="Genomic_DNA"/>
</dbReference>
<dbReference type="Pfam" id="PF11769">
    <property type="entry name" value="DUF3313"/>
    <property type="match status" value="1"/>
</dbReference>